<sequence>MVLIELAEDDAPEYEQRKPKKNLKSASPITQEAASIRTDSTPAEGKGPTVQPTSGGAQPQSNESLTETPAQAAQPTGHPDDTLKKLRTEGARQAKSKKKGDSHADGEGDGWETASEGSEEADDVSHSGDPASSDEKAATTSENNEDHFEDALTEEELRAKALSLANEAKSQGNSLYVAGKYSEALECYASALEGVANDPSANELRAQCYSNRAICEINLKNYKDAVTESTKALELDPNYVKALMRRAQANESLEKFEEALSDLKKALELDPSNKVARVSIIRLEPIVEKKREELKEEMIGKLKELGNNVLGKFGMSVDDFKAVKDPNTGSYSISFGKS</sequence>
<dbReference type="PANTHER" id="PTHR46014">
    <property type="entry name" value="TETRATRICOPEPTIDE REPEAT PROTEIN 1"/>
    <property type="match status" value="1"/>
</dbReference>
<feature type="compositionally biased region" description="Acidic residues" evidence="2">
    <location>
        <begin position="1"/>
        <end position="13"/>
    </location>
</feature>
<evidence type="ECO:0000256" key="2">
    <source>
        <dbReference type="SAM" id="MobiDB-lite"/>
    </source>
</evidence>
<dbReference type="Pfam" id="PF00515">
    <property type="entry name" value="TPR_1"/>
    <property type="match status" value="1"/>
</dbReference>
<reference evidence="3" key="1">
    <citation type="submission" date="2020-06" db="EMBL/GenBank/DDBJ databases">
        <title>WGS assembly of Ceratodon purpureus strain R40.</title>
        <authorList>
            <person name="Carey S.B."/>
            <person name="Jenkins J."/>
            <person name="Shu S."/>
            <person name="Lovell J.T."/>
            <person name="Sreedasyam A."/>
            <person name="Maumus F."/>
            <person name="Tiley G.P."/>
            <person name="Fernandez-Pozo N."/>
            <person name="Barry K."/>
            <person name="Chen C."/>
            <person name="Wang M."/>
            <person name="Lipzen A."/>
            <person name="Daum C."/>
            <person name="Saski C.A."/>
            <person name="Payton A.C."/>
            <person name="Mcbreen J.C."/>
            <person name="Conrad R.E."/>
            <person name="Kollar L.M."/>
            <person name="Olsson S."/>
            <person name="Huttunen S."/>
            <person name="Landis J.B."/>
            <person name="Wickett N.J."/>
            <person name="Johnson M.G."/>
            <person name="Rensing S.A."/>
            <person name="Grimwood J."/>
            <person name="Schmutz J."/>
            <person name="Mcdaniel S.F."/>
        </authorList>
    </citation>
    <scope>NUCLEOTIDE SEQUENCE</scope>
    <source>
        <strain evidence="3">R40</strain>
    </source>
</reference>
<dbReference type="SMART" id="SM00028">
    <property type="entry name" value="TPR"/>
    <property type="match status" value="3"/>
</dbReference>
<evidence type="ECO:0008006" key="5">
    <source>
        <dbReference type="Google" id="ProtNLM"/>
    </source>
</evidence>
<feature type="repeat" description="TPR" evidence="1">
    <location>
        <begin position="240"/>
        <end position="273"/>
    </location>
</feature>
<dbReference type="PROSITE" id="PS50293">
    <property type="entry name" value="TPR_REGION"/>
    <property type="match status" value="1"/>
</dbReference>
<gene>
    <name evidence="3" type="ORF">KC19_12G072800</name>
</gene>
<evidence type="ECO:0000313" key="3">
    <source>
        <dbReference type="EMBL" id="KAG0554208.1"/>
    </source>
</evidence>
<keyword evidence="4" id="KW-1185">Reference proteome</keyword>
<dbReference type="Proteomes" id="UP000822688">
    <property type="component" value="Chromosome 12"/>
</dbReference>
<feature type="compositionally biased region" description="Polar residues" evidence="2">
    <location>
        <begin position="24"/>
        <end position="41"/>
    </location>
</feature>
<comment type="caution">
    <text evidence="3">The sequence shown here is derived from an EMBL/GenBank/DDBJ whole genome shotgun (WGS) entry which is preliminary data.</text>
</comment>
<dbReference type="Gene3D" id="1.25.40.10">
    <property type="entry name" value="Tetratricopeptide repeat domain"/>
    <property type="match status" value="1"/>
</dbReference>
<dbReference type="AlphaFoldDB" id="A0A8T0G8I5"/>
<organism evidence="3 4">
    <name type="scientific">Ceratodon purpureus</name>
    <name type="common">Fire moss</name>
    <name type="synonym">Dicranum purpureum</name>
    <dbReference type="NCBI Taxonomy" id="3225"/>
    <lineage>
        <taxon>Eukaryota</taxon>
        <taxon>Viridiplantae</taxon>
        <taxon>Streptophyta</taxon>
        <taxon>Embryophyta</taxon>
        <taxon>Bryophyta</taxon>
        <taxon>Bryophytina</taxon>
        <taxon>Bryopsida</taxon>
        <taxon>Dicranidae</taxon>
        <taxon>Pseudoditrichales</taxon>
        <taxon>Ditrichaceae</taxon>
        <taxon>Ceratodon</taxon>
    </lineage>
</organism>
<feature type="region of interest" description="Disordered" evidence="2">
    <location>
        <begin position="1"/>
        <end position="149"/>
    </location>
</feature>
<feature type="compositionally biased region" description="Polar residues" evidence="2">
    <location>
        <begin position="50"/>
        <end position="74"/>
    </location>
</feature>
<dbReference type="Pfam" id="PF13432">
    <property type="entry name" value="TPR_16"/>
    <property type="match status" value="1"/>
</dbReference>
<dbReference type="PANTHER" id="PTHR46014:SF1">
    <property type="entry name" value="TETRATRICOPEPTIDE REPEAT PROTEIN 1"/>
    <property type="match status" value="1"/>
</dbReference>
<protein>
    <recommendedName>
        <fullName evidence="5">Tetratricopeptide repeat protein 1</fullName>
    </recommendedName>
</protein>
<evidence type="ECO:0000256" key="1">
    <source>
        <dbReference type="PROSITE-ProRule" id="PRU00339"/>
    </source>
</evidence>
<dbReference type="InterPro" id="IPR011990">
    <property type="entry name" value="TPR-like_helical_dom_sf"/>
</dbReference>
<proteinExistence type="predicted"/>
<keyword evidence="1" id="KW-0802">TPR repeat</keyword>
<dbReference type="EMBL" id="CM026433">
    <property type="protein sequence ID" value="KAG0554208.1"/>
    <property type="molecule type" value="Genomic_DNA"/>
</dbReference>
<evidence type="ECO:0000313" key="4">
    <source>
        <dbReference type="Proteomes" id="UP000822688"/>
    </source>
</evidence>
<feature type="compositionally biased region" description="Basic and acidic residues" evidence="2">
    <location>
        <begin position="78"/>
        <end position="92"/>
    </location>
</feature>
<feature type="repeat" description="TPR" evidence="1">
    <location>
        <begin position="206"/>
        <end position="239"/>
    </location>
</feature>
<dbReference type="InterPro" id="IPR019734">
    <property type="entry name" value="TPR_rpt"/>
</dbReference>
<dbReference type="SUPFAM" id="SSF48452">
    <property type="entry name" value="TPR-like"/>
    <property type="match status" value="1"/>
</dbReference>
<name>A0A8T0G8I5_CERPU</name>
<dbReference type="PROSITE" id="PS50005">
    <property type="entry name" value="TPR"/>
    <property type="match status" value="2"/>
</dbReference>
<accession>A0A8T0G8I5</accession>
<dbReference type="InterPro" id="IPR052769">
    <property type="entry name" value="TPR_domain_protein"/>
</dbReference>